<protein>
    <submittedName>
        <fullName evidence="2">Uncharacterized protein</fullName>
    </submittedName>
</protein>
<evidence type="ECO:0000313" key="3">
    <source>
        <dbReference type="Proteomes" id="UP000320773"/>
    </source>
</evidence>
<gene>
    <name evidence="2" type="ORF">BC670_2630</name>
</gene>
<proteinExistence type="predicted"/>
<keyword evidence="1" id="KW-0175">Coiled coil</keyword>
<dbReference type="RefSeq" id="WP_089080296.1">
    <property type="nucleotide sequence ID" value="NZ_VFPJ01000001.1"/>
</dbReference>
<name>A0A543G6C7_9FLAO</name>
<feature type="coiled-coil region" evidence="1">
    <location>
        <begin position="89"/>
        <end position="119"/>
    </location>
</feature>
<dbReference type="EMBL" id="VFPJ01000001">
    <property type="protein sequence ID" value="TQM41641.1"/>
    <property type="molecule type" value="Genomic_DNA"/>
</dbReference>
<evidence type="ECO:0000313" key="2">
    <source>
        <dbReference type="EMBL" id="TQM41641.1"/>
    </source>
</evidence>
<dbReference type="Proteomes" id="UP000320773">
    <property type="component" value="Unassembled WGS sequence"/>
</dbReference>
<reference evidence="2 3" key="1">
    <citation type="submission" date="2019-06" db="EMBL/GenBank/DDBJ databases">
        <title>Genomic Encyclopedia of Archaeal and Bacterial Type Strains, Phase II (KMG-II): from individual species to whole genera.</title>
        <authorList>
            <person name="Goeker M."/>
        </authorList>
    </citation>
    <scope>NUCLEOTIDE SEQUENCE [LARGE SCALE GENOMIC DNA]</scope>
    <source>
        <strain evidence="2 3">DSM 24789</strain>
    </source>
</reference>
<evidence type="ECO:0000256" key="1">
    <source>
        <dbReference type="SAM" id="Coils"/>
    </source>
</evidence>
<dbReference type="AlphaFoldDB" id="A0A543G6C7"/>
<sequence length="119" mass="14043">MNITKKFRVVKKGDNPALGNFVRYYLHQNQVAMKTVSDGLGVRYSTLNNYLKNTSFQFTILWRMSQIVNYNFLMDLGEWLGIPYETKAEKALKEQLESLHKENQALQKENELLRELLKR</sequence>
<organism evidence="2 3">
    <name type="scientific">Flavobacterium branchiophilum</name>
    <dbReference type="NCBI Taxonomy" id="55197"/>
    <lineage>
        <taxon>Bacteria</taxon>
        <taxon>Pseudomonadati</taxon>
        <taxon>Bacteroidota</taxon>
        <taxon>Flavobacteriia</taxon>
        <taxon>Flavobacteriales</taxon>
        <taxon>Flavobacteriaceae</taxon>
        <taxon>Flavobacterium</taxon>
    </lineage>
</organism>
<accession>A0A543G6C7</accession>
<comment type="caution">
    <text evidence="2">The sequence shown here is derived from an EMBL/GenBank/DDBJ whole genome shotgun (WGS) entry which is preliminary data.</text>
</comment>